<dbReference type="EMBL" id="BAAARA010000001">
    <property type="protein sequence ID" value="GAA2332880.1"/>
    <property type="molecule type" value="Genomic_DNA"/>
</dbReference>
<organism evidence="2 3">
    <name type="scientific">Saccharopolyspora halophila</name>
    <dbReference type="NCBI Taxonomy" id="405551"/>
    <lineage>
        <taxon>Bacteria</taxon>
        <taxon>Bacillati</taxon>
        <taxon>Actinomycetota</taxon>
        <taxon>Actinomycetes</taxon>
        <taxon>Pseudonocardiales</taxon>
        <taxon>Pseudonocardiaceae</taxon>
        <taxon>Saccharopolyspora</taxon>
    </lineage>
</organism>
<dbReference type="PANTHER" id="PTHR43252">
    <property type="entry name" value="TRANSCRIPTIONAL REGULATOR YQJI"/>
    <property type="match status" value="1"/>
</dbReference>
<accession>A0ABN3FLL9</accession>
<evidence type="ECO:0000313" key="2">
    <source>
        <dbReference type="EMBL" id="GAA2332880.1"/>
    </source>
</evidence>
<dbReference type="Gene3D" id="1.10.10.10">
    <property type="entry name" value="Winged helix-like DNA-binding domain superfamily/Winged helix DNA-binding domain"/>
    <property type="match status" value="1"/>
</dbReference>
<dbReference type="Pfam" id="PF03551">
    <property type="entry name" value="PadR"/>
    <property type="match status" value="1"/>
</dbReference>
<dbReference type="InterPro" id="IPR036390">
    <property type="entry name" value="WH_DNA-bd_sf"/>
</dbReference>
<dbReference type="Proteomes" id="UP001501218">
    <property type="component" value="Unassembled WGS sequence"/>
</dbReference>
<evidence type="ECO:0000259" key="1">
    <source>
        <dbReference type="Pfam" id="PF03551"/>
    </source>
</evidence>
<feature type="domain" description="Transcription regulator PadR N-terminal" evidence="1">
    <location>
        <begin position="75"/>
        <end position="145"/>
    </location>
</feature>
<dbReference type="InterPro" id="IPR036388">
    <property type="entry name" value="WH-like_DNA-bd_sf"/>
</dbReference>
<comment type="caution">
    <text evidence="2">The sequence shown here is derived from an EMBL/GenBank/DDBJ whole genome shotgun (WGS) entry which is preliminary data.</text>
</comment>
<gene>
    <name evidence="2" type="ORF">GCM10009854_05310</name>
</gene>
<sequence>MHYRAWHSGGSRARGVMDAAGQPMPVSAANGAAIRPLGAVLRRHCGQKLGPLWTAPPDRGTVVAVSELNATSAALLGLLHEGPKTGGQLVAAATERFGGFFSVTRSQVYRELPALTEAGLLRLGKQGPRSSQQYAITPAGKRAFKSWLNTEPGPDNVRSPLILRLVYSGTLTPKQRANLVESARAQYAVKMDEARNAAKTASDPYEKAAADFTVSYNRAIMKLLDNIPE</sequence>
<name>A0ABN3FLL9_9PSEU</name>
<dbReference type="PANTHER" id="PTHR43252:SF2">
    <property type="entry name" value="TRANSCRIPTION REGULATOR, PADR-LIKE FAMILY"/>
    <property type="match status" value="1"/>
</dbReference>
<proteinExistence type="predicted"/>
<dbReference type="InterPro" id="IPR005149">
    <property type="entry name" value="Tscrpt_reg_PadR_N"/>
</dbReference>
<dbReference type="SUPFAM" id="SSF46785">
    <property type="entry name" value="Winged helix' DNA-binding domain"/>
    <property type="match status" value="1"/>
</dbReference>
<reference evidence="2 3" key="1">
    <citation type="journal article" date="2019" name="Int. J. Syst. Evol. Microbiol.">
        <title>The Global Catalogue of Microorganisms (GCM) 10K type strain sequencing project: providing services to taxonomists for standard genome sequencing and annotation.</title>
        <authorList>
            <consortium name="The Broad Institute Genomics Platform"/>
            <consortium name="The Broad Institute Genome Sequencing Center for Infectious Disease"/>
            <person name="Wu L."/>
            <person name="Ma J."/>
        </authorList>
    </citation>
    <scope>NUCLEOTIDE SEQUENCE [LARGE SCALE GENOMIC DNA]</scope>
    <source>
        <strain evidence="2 3">JCM 16221</strain>
    </source>
</reference>
<protein>
    <recommendedName>
        <fullName evidence="1">Transcription regulator PadR N-terminal domain-containing protein</fullName>
    </recommendedName>
</protein>
<keyword evidence="3" id="KW-1185">Reference proteome</keyword>
<evidence type="ECO:0000313" key="3">
    <source>
        <dbReference type="Proteomes" id="UP001501218"/>
    </source>
</evidence>